<dbReference type="OrthoDB" id="102174at2157"/>
<dbReference type="Gene3D" id="3.40.720.10">
    <property type="entry name" value="Alkaline Phosphatase, subunit A"/>
    <property type="match status" value="1"/>
</dbReference>
<evidence type="ECO:0000313" key="4">
    <source>
        <dbReference type="Proteomes" id="UP000219689"/>
    </source>
</evidence>
<evidence type="ECO:0000313" key="3">
    <source>
        <dbReference type="EMBL" id="PCR89200.1"/>
    </source>
</evidence>
<dbReference type="PANTHER" id="PTHR43751:SF3">
    <property type="entry name" value="SULFATASE N-TERMINAL DOMAIN-CONTAINING PROTEIN"/>
    <property type="match status" value="1"/>
</dbReference>
<feature type="region of interest" description="Disordered" evidence="1">
    <location>
        <begin position="33"/>
        <end position="70"/>
    </location>
</feature>
<accession>A0A2A5QQU3</accession>
<feature type="region of interest" description="Disordered" evidence="1">
    <location>
        <begin position="500"/>
        <end position="528"/>
    </location>
</feature>
<protein>
    <submittedName>
        <fullName evidence="3">Sulfatase</fullName>
    </submittedName>
</protein>
<reference evidence="3 4" key="1">
    <citation type="submission" date="2017-09" db="EMBL/GenBank/DDBJ databases">
        <title>Genome sequences of Natrinema ejinorence JCM 13890T.</title>
        <authorList>
            <person name="Roh S.W."/>
            <person name="Kim Y.B."/>
            <person name="Kim J.Y."/>
        </authorList>
    </citation>
    <scope>NUCLEOTIDE SEQUENCE [LARGE SCALE GENOMIC DNA]</scope>
    <source>
        <strain evidence="3 4">JCM 13890</strain>
    </source>
</reference>
<dbReference type="InterPro" id="IPR052701">
    <property type="entry name" value="GAG_Ulvan_Degrading_Sulfatases"/>
</dbReference>
<dbReference type="Proteomes" id="UP000219689">
    <property type="component" value="Unassembled WGS sequence"/>
</dbReference>
<dbReference type="PANTHER" id="PTHR43751">
    <property type="entry name" value="SULFATASE"/>
    <property type="match status" value="1"/>
</dbReference>
<dbReference type="EMBL" id="NXNI01000001">
    <property type="protein sequence ID" value="PCR89200.1"/>
    <property type="molecule type" value="Genomic_DNA"/>
</dbReference>
<dbReference type="SUPFAM" id="SSF53649">
    <property type="entry name" value="Alkaline phosphatase-like"/>
    <property type="match status" value="1"/>
</dbReference>
<dbReference type="AlphaFoldDB" id="A0A2A5QQU3"/>
<feature type="compositionally biased region" description="Basic and acidic residues" evidence="1">
    <location>
        <begin position="516"/>
        <end position="528"/>
    </location>
</feature>
<dbReference type="InterPro" id="IPR000917">
    <property type="entry name" value="Sulfatase_N"/>
</dbReference>
<keyword evidence="4" id="KW-1185">Reference proteome</keyword>
<proteinExistence type="predicted"/>
<dbReference type="RefSeq" id="WP_097378150.1">
    <property type="nucleotide sequence ID" value="NZ_NXNI01000001.1"/>
</dbReference>
<dbReference type="CDD" id="cd16148">
    <property type="entry name" value="sulfatase_like"/>
    <property type="match status" value="1"/>
</dbReference>
<gene>
    <name evidence="3" type="ORF">CP557_00790</name>
</gene>
<dbReference type="Pfam" id="PF00884">
    <property type="entry name" value="Sulfatase"/>
    <property type="match status" value="1"/>
</dbReference>
<comment type="caution">
    <text evidence="3">The sequence shown here is derived from an EMBL/GenBank/DDBJ whole genome shotgun (WGS) entry which is preliminary data.</text>
</comment>
<feature type="compositionally biased region" description="Polar residues" evidence="1">
    <location>
        <begin position="57"/>
        <end position="70"/>
    </location>
</feature>
<organism evidence="3 4">
    <name type="scientific">Natrinema ejinorense</name>
    <dbReference type="NCBI Taxonomy" id="373386"/>
    <lineage>
        <taxon>Archaea</taxon>
        <taxon>Methanobacteriati</taxon>
        <taxon>Methanobacteriota</taxon>
        <taxon>Stenosarchaea group</taxon>
        <taxon>Halobacteria</taxon>
        <taxon>Halobacteriales</taxon>
        <taxon>Natrialbaceae</taxon>
        <taxon>Natrinema</taxon>
    </lineage>
</organism>
<name>A0A2A5QQU3_9EURY</name>
<evidence type="ECO:0000256" key="1">
    <source>
        <dbReference type="SAM" id="MobiDB-lite"/>
    </source>
</evidence>
<sequence>MSDANGREDESHCTVRNVVFVVLDTARAKSVGMQRLSDGRTTTPDHVGLQSAPGDRTGSSNRPVGTRPTPTLTRLAEEGTAFENAFATAPWTLPSHASFFTGTYASEHGTHGGHTYLDDDLRTVPEAFADAGFETVGVSNNTWITEEFGFDRGFAPLRKGWQYIQSDADMGAVVRGEDLREKLVATRSRLFDGNPIVNAANILYSELFQPAGDDGSSRSTAWIDGWLADREDDRPFFLFCNFIEPHVRYDPPKAYAERFLPDGASYEAATAIRQDPRAYDCGDYDISDHEFALLRGLYRAELAYVDHQVGRLRATLEARGEWEDTLFVVCGDHGEHIGEHGFFGHQYNLYDTLLNVPLVCHGGPFTDGDPRNELVSLLDLPATLLETAGIDDPELRDQWSSRSLHPESDAEPREAVFAEYVAPQPSIERLEARFGEVPDRVREFDRRLRAVRTHEHKYVRGDDGFDRLHHVPTDPFEHTDRSDEEPARVRALRRRLEERFDPLAESGASGEVEMQEGTKERLADLGYL</sequence>
<evidence type="ECO:0000259" key="2">
    <source>
        <dbReference type="Pfam" id="PF00884"/>
    </source>
</evidence>
<feature type="domain" description="Sulfatase N-terminal" evidence="2">
    <location>
        <begin position="16"/>
        <end position="390"/>
    </location>
</feature>
<dbReference type="InterPro" id="IPR017850">
    <property type="entry name" value="Alkaline_phosphatase_core_sf"/>
</dbReference>